<dbReference type="SMART" id="SM00271">
    <property type="entry name" value="DnaJ"/>
    <property type="match status" value="1"/>
</dbReference>
<gene>
    <name evidence="5" type="primary">dnaJ_1</name>
    <name evidence="5" type="ORF">NCTC13150_00274</name>
</gene>
<dbReference type="PANTHER" id="PTHR44360">
    <property type="entry name" value="DNAJ HOMOLOG SUBFAMILY B MEMBER 9"/>
    <property type="match status" value="1"/>
</dbReference>
<dbReference type="Gene3D" id="1.10.287.110">
    <property type="entry name" value="DnaJ domain"/>
    <property type="match status" value="1"/>
</dbReference>
<keyword evidence="1" id="KW-0235">DNA replication</keyword>
<dbReference type="Proteomes" id="UP000377798">
    <property type="component" value="Unassembled WGS sequence"/>
</dbReference>
<dbReference type="GO" id="GO:0006260">
    <property type="term" value="P:DNA replication"/>
    <property type="evidence" value="ECO:0007669"/>
    <property type="project" value="UniProtKB-KW"/>
</dbReference>
<dbReference type="InterPro" id="IPR036869">
    <property type="entry name" value="J_dom_sf"/>
</dbReference>
<dbReference type="InterPro" id="IPR001623">
    <property type="entry name" value="DnaJ_domain"/>
</dbReference>
<dbReference type="GO" id="GO:0051787">
    <property type="term" value="F:misfolded protein binding"/>
    <property type="evidence" value="ECO:0007669"/>
    <property type="project" value="TreeGrafter"/>
</dbReference>
<accession>A0A8H2MDL7</accession>
<proteinExistence type="predicted"/>
<evidence type="ECO:0000259" key="4">
    <source>
        <dbReference type="PROSITE" id="PS50076"/>
    </source>
</evidence>
<keyword evidence="3" id="KW-0812">Transmembrane</keyword>
<dbReference type="PROSITE" id="PS50076">
    <property type="entry name" value="DNAJ_2"/>
    <property type="match status" value="1"/>
</dbReference>
<protein>
    <submittedName>
        <fullName evidence="5">Chaperone protein DnaJ</fullName>
    </submittedName>
</protein>
<evidence type="ECO:0000256" key="2">
    <source>
        <dbReference type="ARBA" id="ARBA00023186"/>
    </source>
</evidence>
<dbReference type="SUPFAM" id="SSF46565">
    <property type="entry name" value="Chaperone J-domain"/>
    <property type="match status" value="1"/>
</dbReference>
<feature type="domain" description="J" evidence="4">
    <location>
        <begin position="199"/>
        <end position="262"/>
    </location>
</feature>
<dbReference type="PRINTS" id="PR00625">
    <property type="entry name" value="JDOMAIN"/>
</dbReference>
<organism evidence="5 6">
    <name type="scientific">Urinicoccus massiliensis</name>
    <dbReference type="NCBI Taxonomy" id="1723382"/>
    <lineage>
        <taxon>Bacteria</taxon>
        <taxon>Bacillati</taxon>
        <taxon>Bacillota</taxon>
        <taxon>Tissierellia</taxon>
        <taxon>Tissierellales</taxon>
        <taxon>Peptoniphilaceae</taxon>
        <taxon>Urinicoccus</taxon>
    </lineage>
</organism>
<dbReference type="GO" id="GO:0051087">
    <property type="term" value="F:protein-folding chaperone binding"/>
    <property type="evidence" value="ECO:0007669"/>
    <property type="project" value="TreeGrafter"/>
</dbReference>
<keyword evidence="6" id="KW-1185">Reference proteome</keyword>
<keyword evidence="3" id="KW-0472">Membrane</keyword>
<dbReference type="AlphaFoldDB" id="A0A8H2MDL7"/>
<dbReference type="CDD" id="cd06257">
    <property type="entry name" value="DnaJ"/>
    <property type="match status" value="1"/>
</dbReference>
<evidence type="ECO:0000256" key="1">
    <source>
        <dbReference type="ARBA" id="ARBA00022705"/>
    </source>
</evidence>
<keyword evidence="3" id="KW-1133">Transmembrane helix</keyword>
<dbReference type="PANTHER" id="PTHR44360:SF1">
    <property type="entry name" value="DNAJ HOMOLOG SUBFAMILY B MEMBER 9"/>
    <property type="match status" value="1"/>
</dbReference>
<reference evidence="5 6" key="1">
    <citation type="submission" date="2019-02" db="EMBL/GenBank/DDBJ databases">
        <authorList>
            <consortium name="Pathogen Informatics"/>
        </authorList>
    </citation>
    <scope>NUCLEOTIDE SEQUENCE [LARGE SCALE GENOMIC DNA]</scope>
    <source>
        <strain evidence="5 6">3012STDY7089603</strain>
    </source>
</reference>
<dbReference type="RefSeq" id="WP_034440764.1">
    <property type="nucleotide sequence ID" value="NZ_CAACYI010000001.1"/>
</dbReference>
<feature type="transmembrane region" description="Helical" evidence="3">
    <location>
        <begin position="40"/>
        <end position="60"/>
    </location>
</feature>
<comment type="caution">
    <text evidence="5">The sequence shown here is derived from an EMBL/GenBank/DDBJ whole genome shotgun (WGS) entry which is preliminary data.</text>
</comment>
<evidence type="ECO:0000313" key="5">
    <source>
        <dbReference type="EMBL" id="VFB15770.1"/>
    </source>
</evidence>
<dbReference type="Pfam" id="PF00226">
    <property type="entry name" value="DnaJ"/>
    <property type="match status" value="1"/>
</dbReference>
<evidence type="ECO:0000313" key="6">
    <source>
        <dbReference type="Proteomes" id="UP000377798"/>
    </source>
</evidence>
<feature type="transmembrane region" description="Helical" evidence="3">
    <location>
        <begin position="12"/>
        <end position="34"/>
    </location>
</feature>
<evidence type="ECO:0000256" key="3">
    <source>
        <dbReference type="SAM" id="Phobius"/>
    </source>
</evidence>
<sequence length="264" mass="30744">MNKFLGHVNQGIGVFFDYLLSALITVVSILVNIFGSLKDLLTAALTFGGCFLFLVFSNVLMFSRYSFIFLLIFVFPFIGKVAVSYLKYLQYMVTEYFYEKADFYLQGKDASFDSMGDYGRRYKRMQEQERIRQEQEWMRQEQARRAAQEEAYRRQWEEFARSFGEQFTYGYGNRESYGGYQGAGQGGPGSLGFVDQYEKAAGVLGISPLADKYEVKLAYRKLAKKYHPDINKDPSATKKFQEINDAYEFMNEDNMNRYRQMKKG</sequence>
<name>A0A8H2MDL7_9FIRM</name>
<keyword evidence="2" id="KW-0143">Chaperone</keyword>
<dbReference type="InterPro" id="IPR051948">
    <property type="entry name" value="Hsp70_co-chaperone_J-domain"/>
</dbReference>
<dbReference type="GO" id="GO:0036503">
    <property type="term" value="P:ERAD pathway"/>
    <property type="evidence" value="ECO:0007669"/>
    <property type="project" value="TreeGrafter"/>
</dbReference>
<feature type="transmembrane region" description="Helical" evidence="3">
    <location>
        <begin position="67"/>
        <end position="86"/>
    </location>
</feature>
<dbReference type="EMBL" id="CAACYI010000001">
    <property type="protein sequence ID" value="VFB15770.1"/>
    <property type="molecule type" value="Genomic_DNA"/>
</dbReference>